<evidence type="ECO:0000313" key="2">
    <source>
        <dbReference type="Proteomes" id="UP001254709"/>
    </source>
</evidence>
<name>A0AB35R6F0_PSEA0</name>
<protein>
    <submittedName>
        <fullName evidence="1">Uncharacterized protein</fullName>
    </submittedName>
</protein>
<dbReference type="Proteomes" id="UP001254709">
    <property type="component" value="Unassembled WGS sequence"/>
</dbReference>
<comment type="caution">
    <text evidence="1">The sequence shown here is derived from an EMBL/GenBank/DDBJ whole genome shotgun (WGS) entry which is preliminary data.</text>
</comment>
<dbReference type="RefSeq" id="WP_312016361.1">
    <property type="nucleotide sequence ID" value="NZ_JASJMZ010000054.1"/>
</dbReference>
<accession>A0AB35R6F0</accession>
<evidence type="ECO:0000313" key="1">
    <source>
        <dbReference type="EMBL" id="MDT3243932.1"/>
    </source>
</evidence>
<gene>
    <name evidence="1" type="ORF">QNL30_25495</name>
</gene>
<sequence>MLFDYHLSPPEMPVVLGVLNALPNVFTEGDFADALNERDEAYANYHAAQAAKDN</sequence>
<reference evidence="1" key="1">
    <citation type="submission" date="2023-05" db="EMBL/GenBank/DDBJ databases">
        <title>Development of a Genome-informed protocol for detection of Pseudomonas amygdali pv. morsprunorum using LAMP and PCR.</title>
        <authorList>
            <person name="Diaz D."/>
            <person name="Zamorano A."/>
            <person name="Garcia H."/>
            <person name="Ramos C."/>
            <person name="Cui W."/>
            <person name="Carreras C."/>
            <person name="Beltran M.F."/>
            <person name="Sagredo B."/>
            <person name="Pinto M."/>
            <person name="Fiore N."/>
        </authorList>
    </citation>
    <scope>NUCLEOTIDE SEQUENCE</scope>
    <source>
        <strain evidence="1">S2_Pam</strain>
    </source>
</reference>
<dbReference type="AlphaFoldDB" id="A0AB35R6F0"/>
<organism evidence="1 2">
    <name type="scientific">Pseudomonas amygdali pv. morsprunorum</name>
    <dbReference type="NCBI Taxonomy" id="129138"/>
    <lineage>
        <taxon>Bacteria</taxon>
        <taxon>Pseudomonadati</taxon>
        <taxon>Pseudomonadota</taxon>
        <taxon>Gammaproteobacteria</taxon>
        <taxon>Pseudomonadales</taxon>
        <taxon>Pseudomonadaceae</taxon>
        <taxon>Pseudomonas</taxon>
        <taxon>Pseudomonas amygdali</taxon>
    </lineage>
</organism>
<proteinExistence type="predicted"/>
<dbReference type="EMBL" id="JASJMZ010000054">
    <property type="protein sequence ID" value="MDT3243932.1"/>
    <property type="molecule type" value="Genomic_DNA"/>
</dbReference>